<evidence type="ECO:0000256" key="4">
    <source>
        <dbReference type="ARBA" id="ARBA00022692"/>
    </source>
</evidence>
<reference evidence="9 10" key="1">
    <citation type="journal article" date="2016" name="Nat. Commun.">
        <title>Thousands of microbial genomes shed light on interconnected biogeochemical processes in an aquifer system.</title>
        <authorList>
            <person name="Anantharaman K."/>
            <person name="Brown C.T."/>
            <person name="Hug L.A."/>
            <person name="Sharon I."/>
            <person name="Castelle C.J."/>
            <person name="Probst A.J."/>
            <person name="Thomas B.C."/>
            <person name="Singh A."/>
            <person name="Wilkins M.J."/>
            <person name="Karaoz U."/>
            <person name="Brodie E.L."/>
            <person name="Williams K.H."/>
            <person name="Hubbard S.S."/>
            <person name="Banfield J.F."/>
        </authorList>
    </citation>
    <scope>NUCLEOTIDE SEQUENCE [LARGE SCALE GENOMIC DNA]</scope>
</reference>
<evidence type="ECO:0000256" key="6">
    <source>
        <dbReference type="ARBA" id="ARBA00023136"/>
    </source>
</evidence>
<dbReference type="STRING" id="1802055.A3A74_01295"/>
<dbReference type="InterPro" id="IPR032816">
    <property type="entry name" value="VTT_dom"/>
</dbReference>
<feature type="transmembrane region" description="Helical" evidence="7">
    <location>
        <begin position="138"/>
        <end position="158"/>
    </location>
</feature>
<keyword evidence="3 7" id="KW-1003">Cell membrane</keyword>
<organism evidence="9 10">
    <name type="scientific">Candidatus Roizmanbacteria bacterium RIFCSPLOWO2_01_FULL_35_13</name>
    <dbReference type="NCBI Taxonomy" id="1802055"/>
    <lineage>
        <taxon>Bacteria</taxon>
        <taxon>Candidatus Roizmaniibacteriota</taxon>
    </lineage>
</organism>
<proteinExistence type="inferred from homology"/>
<dbReference type="PANTHER" id="PTHR30353">
    <property type="entry name" value="INNER MEMBRANE PROTEIN DEDA-RELATED"/>
    <property type="match status" value="1"/>
</dbReference>
<feature type="transmembrane region" description="Helical" evidence="7">
    <location>
        <begin position="12"/>
        <end position="33"/>
    </location>
</feature>
<dbReference type="Pfam" id="PF09335">
    <property type="entry name" value="VTT_dom"/>
    <property type="match status" value="1"/>
</dbReference>
<feature type="transmembrane region" description="Helical" evidence="7">
    <location>
        <begin position="170"/>
        <end position="191"/>
    </location>
</feature>
<comment type="subcellular location">
    <subcellularLocation>
        <location evidence="1 7">Cell membrane</location>
        <topology evidence="1 7">Multi-pass membrane protein</topology>
    </subcellularLocation>
</comment>
<keyword evidence="4 7" id="KW-0812">Transmembrane</keyword>
<evidence type="ECO:0000256" key="7">
    <source>
        <dbReference type="RuleBase" id="RU367016"/>
    </source>
</evidence>
<dbReference type="GO" id="GO:0005886">
    <property type="term" value="C:plasma membrane"/>
    <property type="evidence" value="ECO:0007669"/>
    <property type="project" value="UniProtKB-SubCell"/>
</dbReference>
<evidence type="ECO:0000313" key="9">
    <source>
        <dbReference type="EMBL" id="OGK42825.1"/>
    </source>
</evidence>
<dbReference type="PANTHER" id="PTHR30353:SF0">
    <property type="entry name" value="TRANSMEMBRANE PROTEIN"/>
    <property type="match status" value="1"/>
</dbReference>
<gene>
    <name evidence="9" type="ORF">A3A74_01295</name>
</gene>
<sequence length="213" mass="23701">MHFDLLELLPAIGYLGIFAIVFAESGLFIGFFLPGDSLLFTAGFLASQGIFNIKILAVLCFIGAVAGDTVGYWFGHKVGRNLFQKKDSLLFHKDNLMKAEKFYEKYGKKTIVIARFMPMIRTFAPIVAGIGSMNYKTFISYNVFGGLIWGVGLTLAGYYLGNLIPDVDKYLLPIVLGIIIVSIAPPAYHVLKDPNHRKQLISLILKPFNERKS</sequence>
<evidence type="ECO:0000256" key="5">
    <source>
        <dbReference type="ARBA" id="ARBA00022989"/>
    </source>
</evidence>
<dbReference type="InterPro" id="IPR032818">
    <property type="entry name" value="DedA-like"/>
</dbReference>
<keyword evidence="5 7" id="KW-1133">Transmembrane helix</keyword>
<dbReference type="AlphaFoldDB" id="A0A1F7IHN2"/>
<name>A0A1F7IHN2_9BACT</name>
<comment type="caution">
    <text evidence="9">The sequence shown here is derived from an EMBL/GenBank/DDBJ whole genome shotgun (WGS) entry which is preliminary data.</text>
</comment>
<evidence type="ECO:0000256" key="1">
    <source>
        <dbReference type="ARBA" id="ARBA00004651"/>
    </source>
</evidence>
<dbReference type="EMBL" id="MGAF01000004">
    <property type="protein sequence ID" value="OGK42825.1"/>
    <property type="molecule type" value="Genomic_DNA"/>
</dbReference>
<keyword evidence="6 7" id="KW-0472">Membrane</keyword>
<evidence type="ECO:0000256" key="2">
    <source>
        <dbReference type="ARBA" id="ARBA00010792"/>
    </source>
</evidence>
<evidence type="ECO:0000256" key="3">
    <source>
        <dbReference type="ARBA" id="ARBA00022475"/>
    </source>
</evidence>
<accession>A0A1F7IHN2</accession>
<evidence type="ECO:0000313" key="10">
    <source>
        <dbReference type="Proteomes" id="UP000179270"/>
    </source>
</evidence>
<dbReference type="Proteomes" id="UP000179270">
    <property type="component" value="Unassembled WGS sequence"/>
</dbReference>
<feature type="transmembrane region" description="Helical" evidence="7">
    <location>
        <begin position="53"/>
        <end position="75"/>
    </location>
</feature>
<comment type="similarity">
    <text evidence="2 7">Belongs to the DedA family.</text>
</comment>
<protein>
    <recommendedName>
        <fullName evidence="8">VTT domain-containing protein</fullName>
    </recommendedName>
</protein>
<evidence type="ECO:0000259" key="8">
    <source>
        <dbReference type="Pfam" id="PF09335"/>
    </source>
</evidence>
<feature type="domain" description="VTT" evidence="8">
    <location>
        <begin position="33"/>
        <end position="158"/>
    </location>
</feature>